<dbReference type="InterPro" id="IPR014729">
    <property type="entry name" value="Rossmann-like_a/b/a_fold"/>
</dbReference>
<keyword evidence="14" id="KW-1185">Reference proteome</keyword>
<dbReference type="PATRIC" id="fig|496833.3.peg.790"/>
<dbReference type="InterPro" id="IPR023468">
    <property type="entry name" value="Riboflavin_kinase"/>
</dbReference>
<dbReference type="NCBIfam" id="NF045965">
    <property type="entry name" value="RibF_rel"/>
    <property type="match status" value="1"/>
</dbReference>
<evidence type="ECO:0000256" key="10">
    <source>
        <dbReference type="ARBA" id="ARBA00022840"/>
    </source>
</evidence>
<evidence type="ECO:0000256" key="8">
    <source>
        <dbReference type="ARBA" id="ARBA00022741"/>
    </source>
</evidence>
<dbReference type="Gene3D" id="3.40.50.620">
    <property type="entry name" value="HUPs"/>
    <property type="match status" value="1"/>
</dbReference>
<name>C4XEQ5_MYCFP</name>
<keyword evidence="4" id="KW-0285">Flavoprotein</keyword>
<keyword evidence="6" id="KW-0808">Transferase</keyword>
<dbReference type="GO" id="GO:0003919">
    <property type="term" value="F:FMN adenylyltransferase activity"/>
    <property type="evidence" value="ECO:0007669"/>
    <property type="project" value="UniProtKB-EC"/>
</dbReference>
<reference evidence="13 14" key="1">
    <citation type="journal article" date="2009" name="Curr. Microbiol.">
        <title>Molecular cloning and expression of a novel cholinephosphotransferase involved in glycoglycerophospholipid biosynthesis of Mycoplasma fermentans.</title>
        <authorList>
            <person name="Ishida N."/>
            <person name="Irikura D."/>
            <person name="Matsuda K."/>
            <person name="Sato S."/>
            <person name="Asano K."/>
        </authorList>
    </citation>
    <scope>NUCLEOTIDE SEQUENCE [LARGE SCALE GENOMIC DNA]</scope>
    <source>
        <strain evidence="14">ATCC 19989 / NBRC 14854 / NCTC 10117 / PG18</strain>
    </source>
</reference>
<evidence type="ECO:0000256" key="3">
    <source>
        <dbReference type="ARBA" id="ARBA00012393"/>
    </source>
</evidence>
<proteinExistence type="inferred from homology"/>
<evidence type="ECO:0000256" key="2">
    <source>
        <dbReference type="ARBA" id="ARBA00010214"/>
    </source>
</evidence>
<dbReference type="EMBL" id="AP009608">
    <property type="protein sequence ID" value="BAH69627.1"/>
    <property type="molecule type" value="Genomic_DNA"/>
</dbReference>
<evidence type="ECO:0000256" key="9">
    <source>
        <dbReference type="ARBA" id="ARBA00022827"/>
    </source>
</evidence>
<dbReference type="EC" id="2.7.7.2" evidence="3"/>
<dbReference type="GO" id="GO:0009231">
    <property type="term" value="P:riboflavin biosynthetic process"/>
    <property type="evidence" value="ECO:0007669"/>
    <property type="project" value="InterPro"/>
</dbReference>
<dbReference type="Pfam" id="PF06574">
    <property type="entry name" value="FAD_syn"/>
    <property type="match status" value="1"/>
</dbReference>
<dbReference type="GO" id="GO:0005524">
    <property type="term" value="F:ATP binding"/>
    <property type="evidence" value="ECO:0007669"/>
    <property type="project" value="UniProtKB-KW"/>
</dbReference>
<dbReference type="AlphaFoldDB" id="C4XEQ5"/>
<keyword evidence="5" id="KW-0288">FMN</keyword>
<organism evidence="13 14">
    <name type="scientific">Mycoplasmopsis fermentans (strain ATCC 19989 / NBRC 14854 / NCTC 10117 / PG18)</name>
    <name type="common">Mycoplasma fermentans</name>
    <dbReference type="NCBI Taxonomy" id="496833"/>
    <lineage>
        <taxon>Bacteria</taxon>
        <taxon>Bacillati</taxon>
        <taxon>Mycoplasmatota</taxon>
        <taxon>Mycoplasmoidales</taxon>
        <taxon>Metamycoplasmataceae</taxon>
        <taxon>Mycoplasmopsis</taxon>
    </lineage>
</organism>
<dbReference type="PANTHER" id="PTHR22749">
    <property type="entry name" value="RIBOFLAVIN KINASE/FMN ADENYLYLTRANSFERASE"/>
    <property type="match status" value="1"/>
</dbReference>
<keyword evidence="9" id="KW-0274">FAD</keyword>
<evidence type="ECO:0000256" key="7">
    <source>
        <dbReference type="ARBA" id="ARBA00022695"/>
    </source>
</evidence>
<comment type="similarity">
    <text evidence="2">Belongs to the RibF family.</text>
</comment>
<dbReference type="PANTHER" id="PTHR22749:SF6">
    <property type="entry name" value="RIBOFLAVIN KINASE"/>
    <property type="match status" value="1"/>
</dbReference>
<protein>
    <recommendedName>
        <fullName evidence="3">FAD synthase</fullName>
        <ecNumber evidence="3">2.7.7.2</ecNumber>
    </recommendedName>
</protein>
<dbReference type="GO" id="GO:0008531">
    <property type="term" value="F:riboflavin kinase activity"/>
    <property type="evidence" value="ECO:0007669"/>
    <property type="project" value="TreeGrafter"/>
</dbReference>
<evidence type="ECO:0000256" key="6">
    <source>
        <dbReference type="ARBA" id="ARBA00022679"/>
    </source>
</evidence>
<dbReference type="SUPFAM" id="SSF52374">
    <property type="entry name" value="Nucleotidylyl transferase"/>
    <property type="match status" value="1"/>
</dbReference>
<evidence type="ECO:0000259" key="12">
    <source>
        <dbReference type="Pfam" id="PF06574"/>
    </source>
</evidence>
<evidence type="ECO:0000256" key="5">
    <source>
        <dbReference type="ARBA" id="ARBA00022643"/>
    </source>
</evidence>
<dbReference type="eggNOG" id="COG0196">
    <property type="taxonomic scope" value="Bacteria"/>
</dbReference>
<dbReference type="HOGENOM" id="CLU_083586_0_0_14"/>
<dbReference type="KEGG" id="mfp:MBIO_0362"/>
<dbReference type="InterPro" id="IPR015864">
    <property type="entry name" value="FAD_synthase"/>
</dbReference>
<evidence type="ECO:0000256" key="1">
    <source>
        <dbReference type="ARBA" id="ARBA00004726"/>
    </source>
</evidence>
<dbReference type="UniPathway" id="UPA00277">
    <property type="reaction ID" value="UER00407"/>
</dbReference>
<dbReference type="GO" id="GO:0006747">
    <property type="term" value="P:FAD biosynthetic process"/>
    <property type="evidence" value="ECO:0007669"/>
    <property type="project" value="UniProtKB-UniPathway"/>
</dbReference>
<keyword evidence="8" id="KW-0547">Nucleotide-binding</keyword>
<evidence type="ECO:0000256" key="4">
    <source>
        <dbReference type="ARBA" id="ARBA00022630"/>
    </source>
</evidence>
<evidence type="ECO:0000313" key="14">
    <source>
        <dbReference type="Proteomes" id="UP000006810"/>
    </source>
</evidence>
<evidence type="ECO:0000313" key="13">
    <source>
        <dbReference type="EMBL" id="BAH69627.1"/>
    </source>
</evidence>
<gene>
    <name evidence="13" type="ordered locus">MBIO_0362</name>
</gene>
<dbReference type="GO" id="GO:0009398">
    <property type="term" value="P:FMN biosynthetic process"/>
    <property type="evidence" value="ECO:0007669"/>
    <property type="project" value="TreeGrafter"/>
</dbReference>
<comment type="pathway">
    <text evidence="1">Cofactor biosynthesis; FAD biosynthesis; FAD from FMN: step 1/1.</text>
</comment>
<dbReference type="NCBIfam" id="NF005518">
    <property type="entry name" value="PRK07143.1"/>
    <property type="match status" value="1"/>
</dbReference>
<keyword evidence="7" id="KW-0548">Nucleotidyltransferase</keyword>
<feature type="domain" description="FAD synthetase" evidence="12">
    <location>
        <begin position="25"/>
        <end position="169"/>
    </location>
</feature>
<evidence type="ECO:0000256" key="11">
    <source>
        <dbReference type="ARBA" id="ARBA00049494"/>
    </source>
</evidence>
<sequence length="299" mass="35429">MNNLIYNWNMSLKVYTFDNIPKFQKPIFIIGSFESFHLGHYKLLEKARELAKESEKERDIVLVYFEDIENLSKTKNLIFSDAKNRVQEFANLKINFAISLFYSQISHLSAQDFIDKLIANQDDYSFVIGEEFKFGFKRSGNVQFLENHYNKDKVFAQEVVRLKNKQKISTSYLKELIEFGDIDLLNTINMFPYSFSAKFSTIENKIELKKHELLIPLRQGIYAVLVELNNYNYYALMQVNFDTKYFIEFLDFKIKENQNIDARIKVLKAIRFFRNKELESINEQNKLNAKSILLDLNNN</sequence>
<comment type="catalytic activity">
    <reaction evidence="11">
        <text>FMN + ATP + H(+) = FAD + diphosphate</text>
        <dbReference type="Rhea" id="RHEA:17237"/>
        <dbReference type="ChEBI" id="CHEBI:15378"/>
        <dbReference type="ChEBI" id="CHEBI:30616"/>
        <dbReference type="ChEBI" id="CHEBI:33019"/>
        <dbReference type="ChEBI" id="CHEBI:57692"/>
        <dbReference type="ChEBI" id="CHEBI:58210"/>
        <dbReference type="EC" id="2.7.7.2"/>
    </reaction>
</comment>
<accession>C4XEQ5</accession>
<keyword evidence="10" id="KW-0067">ATP-binding</keyword>
<dbReference type="Proteomes" id="UP000006810">
    <property type="component" value="Chromosome"/>
</dbReference>